<evidence type="ECO:0000313" key="5">
    <source>
        <dbReference type="EMBL" id="KAF2868075.1"/>
    </source>
</evidence>
<dbReference type="InterPro" id="IPR036322">
    <property type="entry name" value="WD40_repeat_dom_sf"/>
</dbReference>
<proteinExistence type="inferred from homology"/>
<evidence type="ECO:0000256" key="3">
    <source>
        <dbReference type="ARBA" id="ARBA00022737"/>
    </source>
</evidence>
<dbReference type="InterPro" id="IPR015943">
    <property type="entry name" value="WD40/YVTN_repeat-like_dom_sf"/>
</dbReference>
<comment type="caution">
    <text evidence="5">The sequence shown here is derived from an EMBL/GenBank/DDBJ whole genome shotgun (WGS) entry which is preliminary data.</text>
</comment>
<evidence type="ECO:0000256" key="1">
    <source>
        <dbReference type="ARBA" id="ARBA00004148"/>
    </source>
</evidence>
<keyword evidence="2" id="KW-0853">WD repeat</keyword>
<reference evidence="5 6" key="1">
    <citation type="submission" date="2020-01" db="EMBL/GenBank/DDBJ databases">
        <authorList>
            <consortium name="DOE Joint Genome Institute"/>
            <person name="Haridas S."/>
            <person name="Albert R."/>
            <person name="Binder M."/>
            <person name="Bloem J."/>
            <person name="Labutti K."/>
            <person name="Salamov A."/>
            <person name="Andreopoulos B."/>
            <person name="Baker S.E."/>
            <person name="Barry K."/>
            <person name="Bills G."/>
            <person name="Bluhm B.H."/>
            <person name="Cannon C."/>
            <person name="Castanera R."/>
            <person name="Culley D.E."/>
            <person name="Daum C."/>
            <person name="Ezra D."/>
            <person name="Gonzalez J.B."/>
            <person name="Henrissat B."/>
            <person name="Kuo A."/>
            <person name="Liang C."/>
            <person name="Lipzen A."/>
            <person name="Lutzoni F."/>
            <person name="Magnuson J."/>
            <person name="Mondo S."/>
            <person name="Nolan M."/>
            <person name="Ohm R."/>
            <person name="Pangilinan J."/>
            <person name="Park H.-J.H."/>
            <person name="Ramirez L."/>
            <person name="Alfaro M."/>
            <person name="Sun H."/>
            <person name="Tritt A."/>
            <person name="Yoshinaga Y."/>
            <person name="Zwiers L.-H.L."/>
            <person name="Turgeon B.G."/>
            <person name="Goodwin S.B."/>
            <person name="Spatafora J.W."/>
            <person name="Crous P.W."/>
            <person name="Grigoriev I.V."/>
        </authorList>
    </citation>
    <scope>NUCLEOTIDE SEQUENCE [LARGE SCALE GENOMIC DNA]</scope>
    <source>
        <strain evidence="5 6">CBS 611.86</strain>
    </source>
</reference>
<dbReference type="AlphaFoldDB" id="A0A7C8M5J8"/>
<evidence type="ECO:0008006" key="7">
    <source>
        <dbReference type="Google" id="ProtNLM"/>
    </source>
</evidence>
<evidence type="ECO:0000256" key="4">
    <source>
        <dbReference type="ARBA" id="ARBA00025740"/>
    </source>
</evidence>
<dbReference type="OrthoDB" id="1667587at2759"/>
<evidence type="ECO:0000313" key="6">
    <source>
        <dbReference type="Proteomes" id="UP000481861"/>
    </source>
</evidence>
<dbReference type="SUPFAM" id="SSF50978">
    <property type="entry name" value="WD40 repeat-like"/>
    <property type="match status" value="1"/>
</dbReference>
<gene>
    <name evidence="5" type="ORF">BDV95DRAFT_157039</name>
</gene>
<dbReference type="PANTHER" id="PTHR11227">
    <property type="entry name" value="WD-REPEAT PROTEIN INTERACTING WITH PHOSPHOINOSIDES WIPI -RELATED"/>
    <property type="match status" value="1"/>
</dbReference>
<dbReference type="InterPro" id="IPR001680">
    <property type="entry name" value="WD40_rpt"/>
</dbReference>
<comment type="subcellular location">
    <subcellularLocation>
        <location evidence="1">Vacuole membrane</location>
        <topology evidence="1">Peripheral membrane protein</topology>
    </subcellularLocation>
</comment>
<organism evidence="5 6">
    <name type="scientific">Massariosphaeria phaeospora</name>
    <dbReference type="NCBI Taxonomy" id="100035"/>
    <lineage>
        <taxon>Eukaryota</taxon>
        <taxon>Fungi</taxon>
        <taxon>Dikarya</taxon>
        <taxon>Ascomycota</taxon>
        <taxon>Pezizomycotina</taxon>
        <taxon>Dothideomycetes</taxon>
        <taxon>Pleosporomycetidae</taxon>
        <taxon>Pleosporales</taxon>
        <taxon>Pleosporales incertae sedis</taxon>
        <taxon>Massariosphaeria</taxon>
    </lineage>
</organism>
<dbReference type="Pfam" id="PF21032">
    <property type="entry name" value="PROPPIN"/>
    <property type="match status" value="1"/>
</dbReference>
<evidence type="ECO:0000256" key="2">
    <source>
        <dbReference type="ARBA" id="ARBA00022574"/>
    </source>
</evidence>
<sequence>MRMPPDKIADFETVKNPYGLCAMSKGVVAFPGRTLGQVKLFDFASGNVSIIPAHETPLRALALTAKGDMVATASEQGTLIRLWSFPSCTKLAEFRRGVDPSVIFSLAFSPLGSMVAVTSDKATLHIFNLPSGTAGQTPEAEEKTHKWGLLSKLPLLPRHFSDTYSSATTKIELGEEPEGRGPHSKSATFNAGIPGVPGGKPTQGLIGWLDDETLIVISAGQDAPWEKFKVAVDDTGKRVLTREGWKKYLES</sequence>
<dbReference type="SMART" id="SM00320">
    <property type="entry name" value="WD40"/>
    <property type="match status" value="2"/>
</dbReference>
<dbReference type="Proteomes" id="UP000481861">
    <property type="component" value="Unassembled WGS sequence"/>
</dbReference>
<dbReference type="GO" id="GO:0005774">
    <property type="term" value="C:vacuolar membrane"/>
    <property type="evidence" value="ECO:0007669"/>
    <property type="project" value="UniProtKB-SubCell"/>
</dbReference>
<dbReference type="InterPro" id="IPR048720">
    <property type="entry name" value="PROPPIN"/>
</dbReference>
<comment type="similarity">
    <text evidence="4">Belongs to the WD repeat PROPPIN family.</text>
</comment>
<dbReference type="Gene3D" id="2.130.10.10">
    <property type="entry name" value="YVTN repeat-like/Quinoprotein amine dehydrogenase"/>
    <property type="match status" value="1"/>
</dbReference>
<keyword evidence="3" id="KW-0677">Repeat</keyword>
<name>A0A7C8M5J8_9PLEO</name>
<keyword evidence="6" id="KW-1185">Reference proteome</keyword>
<dbReference type="EMBL" id="JAADJZ010000020">
    <property type="protein sequence ID" value="KAF2868075.1"/>
    <property type="molecule type" value="Genomic_DNA"/>
</dbReference>
<accession>A0A7C8M5J8</accession>
<protein>
    <recommendedName>
        <fullName evidence="7">WD40-repeat-containing domain protein</fullName>
    </recommendedName>
</protein>